<dbReference type="EMBL" id="MTKT01003794">
    <property type="protein sequence ID" value="OWM74123.1"/>
    <property type="molecule type" value="Genomic_DNA"/>
</dbReference>
<dbReference type="AlphaFoldDB" id="A0A218WND1"/>
<gene>
    <name evidence="2" type="ORF">CDL15_Pgr008434</name>
</gene>
<protein>
    <submittedName>
        <fullName evidence="2">Uncharacterized protein</fullName>
    </submittedName>
</protein>
<comment type="caution">
    <text evidence="2">The sequence shown here is derived from an EMBL/GenBank/DDBJ whole genome shotgun (WGS) entry which is preliminary data.</text>
</comment>
<evidence type="ECO:0000313" key="3">
    <source>
        <dbReference type="Proteomes" id="UP000197138"/>
    </source>
</evidence>
<dbReference type="Proteomes" id="UP000197138">
    <property type="component" value="Unassembled WGS sequence"/>
</dbReference>
<feature type="region of interest" description="Disordered" evidence="1">
    <location>
        <begin position="24"/>
        <end position="59"/>
    </location>
</feature>
<reference evidence="3" key="1">
    <citation type="journal article" date="2017" name="Plant J.">
        <title>The pomegranate (Punica granatum L.) genome and the genomics of punicalagin biosynthesis.</title>
        <authorList>
            <person name="Qin G."/>
            <person name="Xu C."/>
            <person name="Ming R."/>
            <person name="Tang H."/>
            <person name="Guyot R."/>
            <person name="Kramer E.M."/>
            <person name="Hu Y."/>
            <person name="Yi X."/>
            <person name="Qi Y."/>
            <person name="Xu X."/>
            <person name="Gao Z."/>
            <person name="Pan H."/>
            <person name="Jian J."/>
            <person name="Tian Y."/>
            <person name="Yue Z."/>
            <person name="Xu Y."/>
        </authorList>
    </citation>
    <scope>NUCLEOTIDE SEQUENCE [LARGE SCALE GENOMIC DNA]</scope>
    <source>
        <strain evidence="3">cv. Dabenzi</strain>
    </source>
</reference>
<sequence>MADPRALEARMVEAKVICELGNEEEKERQIETERDRKSGREEGKCPGSGSRLRGREEAKRWTVETGFAVESGSSATAEGRKGLKEIRLGN</sequence>
<name>A0A218WND1_PUNGR</name>
<accession>A0A218WND1</accession>
<evidence type="ECO:0000313" key="2">
    <source>
        <dbReference type="EMBL" id="OWM74123.1"/>
    </source>
</evidence>
<feature type="region of interest" description="Disordered" evidence="1">
    <location>
        <begin position="71"/>
        <end position="90"/>
    </location>
</feature>
<proteinExistence type="predicted"/>
<feature type="compositionally biased region" description="Basic and acidic residues" evidence="1">
    <location>
        <begin position="24"/>
        <end position="44"/>
    </location>
</feature>
<evidence type="ECO:0000256" key="1">
    <source>
        <dbReference type="SAM" id="MobiDB-lite"/>
    </source>
</evidence>
<feature type="compositionally biased region" description="Basic and acidic residues" evidence="1">
    <location>
        <begin position="78"/>
        <end position="90"/>
    </location>
</feature>
<organism evidence="2 3">
    <name type="scientific">Punica granatum</name>
    <name type="common">Pomegranate</name>
    <dbReference type="NCBI Taxonomy" id="22663"/>
    <lineage>
        <taxon>Eukaryota</taxon>
        <taxon>Viridiplantae</taxon>
        <taxon>Streptophyta</taxon>
        <taxon>Embryophyta</taxon>
        <taxon>Tracheophyta</taxon>
        <taxon>Spermatophyta</taxon>
        <taxon>Magnoliopsida</taxon>
        <taxon>eudicotyledons</taxon>
        <taxon>Gunneridae</taxon>
        <taxon>Pentapetalae</taxon>
        <taxon>rosids</taxon>
        <taxon>malvids</taxon>
        <taxon>Myrtales</taxon>
        <taxon>Lythraceae</taxon>
        <taxon>Punica</taxon>
    </lineage>
</organism>